<keyword evidence="2" id="KW-1185">Reference proteome</keyword>
<reference evidence="1" key="1">
    <citation type="submission" date="2019-04" db="EMBL/GenBank/DDBJ databases">
        <title>Genome assembly of Zosterops borbonicus 15179.</title>
        <authorList>
            <person name="Leroy T."/>
            <person name="Anselmetti Y."/>
            <person name="Tilak M.-K."/>
            <person name="Nabholz B."/>
        </authorList>
    </citation>
    <scope>NUCLEOTIDE SEQUENCE</scope>
    <source>
        <strain evidence="1">HGM_15179</strain>
        <tissue evidence="1">Muscle</tissue>
    </source>
</reference>
<organism evidence="1 2">
    <name type="scientific">Zosterops borbonicus</name>
    <dbReference type="NCBI Taxonomy" id="364589"/>
    <lineage>
        <taxon>Eukaryota</taxon>
        <taxon>Metazoa</taxon>
        <taxon>Chordata</taxon>
        <taxon>Craniata</taxon>
        <taxon>Vertebrata</taxon>
        <taxon>Euteleostomi</taxon>
        <taxon>Archelosauria</taxon>
        <taxon>Archosauria</taxon>
        <taxon>Dinosauria</taxon>
        <taxon>Saurischia</taxon>
        <taxon>Theropoda</taxon>
        <taxon>Coelurosauria</taxon>
        <taxon>Aves</taxon>
        <taxon>Neognathae</taxon>
        <taxon>Neoaves</taxon>
        <taxon>Telluraves</taxon>
        <taxon>Australaves</taxon>
        <taxon>Passeriformes</taxon>
        <taxon>Sylvioidea</taxon>
        <taxon>Zosteropidae</taxon>
        <taxon>Zosterops</taxon>
    </lineage>
</organism>
<evidence type="ECO:0000313" key="2">
    <source>
        <dbReference type="Proteomes" id="UP000796761"/>
    </source>
</evidence>
<comment type="caution">
    <text evidence="1">The sequence shown here is derived from an EMBL/GenBank/DDBJ whole genome shotgun (WGS) entry which is preliminary data.</text>
</comment>
<accession>A0A8K1LM28</accession>
<gene>
    <name evidence="1" type="ORF">HGM15179_008251</name>
</gene>
<dbReference type="AlphaFoldDB" id="A0A8K1LM28"/>
<dbReference type="EMBL" id="SWJQ01000206">
    <property type="protein sequence ID" value="TRZ18827.1"/>
    <property type="molecule type" value="Genomic_DNA"/>
</dbReference>
<proteinExistence type="predicted"/>
<evidence type="ECO:0000313" key="1">
    <source>
        <dbReference type="EMBL" id="TRZ18827.1"/>
    </source>
</evidence>
<protein>
    <submittedName>
        <fullName evidence="1">Uncharacterized protein</fullName>
    </submittedName>
</protein>
<sequence>MRGRKLRLALWEEGGLPPPSAINGIMCDLKLDYSLTLQLWQAVFSTSPLHRLDLITGDGLGVDAELVSHLNRKKAEEALCQA</sequence>
<name>A0A8K1LM28_9PASS</name>
<dbReference type="Proteomes" id="UP000796761">
    <property type="component" value="Unassembled WGS sequence"/>
</dbReference>